<evidence type="ECO:0000256" key="1">
    <source>
        <dbReference type="ARBA" id="ARBA00005589"/>
    </source>
</evidence>
<name>A0A1B0PU24_9ROSI</name>
<dbReference type="GO" id="GO:0009507">
    <property type="term" value="C:chloroplast"/>
    <property type="evidence" value="ECO:0007669"/>
    <property type="project" value="UniProtKB-SubCell"/>
</dbReference>
<dbReference type="GO" id="GO:0070181">
    <property type="term" value="F:small ribosomal subunit rRNA binding"/>
    <property type="evidence" value="ECO:0007669"/>
    <property type="project" value="TreeGrafter"/>
</dbReference>
<dbReference type="PANTHER" id="PTHR13479:SF40">
    <property type="entry name" value="SMALL RIBOSOMAL SUBUNIT PROTEIN BS18M"/>
    <property type="match status" value="1"/>
</dbReference>
<evidence type="ECO:0000256" key="3">
    <source>
        <dbReference type="ARBA" id="ARBA00022884"/>
    </source>
</evidence>
<dbReference type="GO" id="GO:0003735">
    <property type="term" value="F:structural constituent of ribosome"/>
    <property type="evidence" value="ECO:0007669"/>
    <property type="project" value="InterPro"/>
</dbReference>
<dbReference type="FunFam" id="4.10.640.10:FF:000002">
    <property type="entry name" value="30S ribosomal protein S18, chloroplastic"/>
    <property type="match status" value="1"/>
</dbReference>
<feature type="region of interest" description="Disordered" evidence="9">
    <location>
        <begin position="1"/>
        <end position="58"/>
    </location>
</feature>
<dbReference type="SUPFAM" id="SSF46911">
    <property type="entry name" value="Ribosomal protein S18"/>
    <property type="match status" value="1"/>
</dbReference>
<dbReference type="PRINTS" id="PR00974">
    <property type="entry name" value="RIBOSOMALS18"/>
</dbReference>
<dbReference type="GeneID" id="29077348"/>
<comment type="subunit">
    <text evidence="7">Part of the 30S ribosomal subunit.</text>
</comment>
<evidence type="ECO:0000256" key="8">
    <source>
        <dbReference type="RuleBase" id="RU003910"/>
    </source>
</evidence>
<evidence type="ECO:0000256" key="2">
    <source>
        <dbReference type="ARBA" id="ARBA00022730"/>
    </source>
</evidence>
<dbReference type="AlphaFoldDB" id="A0A1B0PU24"/>
<evidence type="ECO:0000256" key="6">
    <source>
        <dbReference type="ARBA" id="ARBA00035266"/>
    </source>
</evidence>
<evidence type="ECO:0000256" key="9">
    <source>
        <dbReference type="SAM" id="MobiDB-lite"/>
    </source>
</evidence>
<dbReference type="HAMAP" id="MF_00270">
    <property type="entry name" value="Ribosomal_bS18"/>
    <property type="match status" value="1"/>
</dbReference>
<sequence>MRPTQSEPKKDPDQDSSQGLLPKPKKFPTSKFKPRPWKRRRRPSKSKRRRPSPIKPGDIIDYRNISLIGRFISQQGKILPRRVKRVTLKQQRDLTLSIKQARILSSLPYHATDKLFEIKRELTARKKRTKGFRKRNKK</sequence>
<evidence type="ECO:0000256" key="7">
    <source>
        <dbReference type="HAMAP-Rule" id="MF_00270"/>
    </source>
</evidence>
<dbReference type="NCBIfam" id="TIGR00165">
    <property type="entry name" value="S18"/>
    <property type="match status" value="1"/>
</dbReference>
<evidence type="ECO:0000313" key="10">
    <source>
        <dbReference type="EMBL" id="AJB99939.1"/>
    </source>
</evidence>
<keyword evidence="4 7" id="KW-0689">Ribosomal protein</keyword>
<dbReference type="Gene3D" id="4.10.640.10">
    <property type="entry name" value="Ribosomal protein S18"/>
    <property type="match status" value="1"/>
</dbReference>
<dbReference type="InterPro" id="IPR001648">
    <property type="entry name" value="Ribosomal_bS18"/>
</dbReference>
<dbReference type="InterPro" id="IPR036870">
    <property type="entry name" value="Ribosomal_bS18_sf"/>
</dbReference>
<dbReference type="RefSeq" id="YP_009300025.1">
    <property type="nucleotide sequence ID" value="NC_031205.1"/>
</dbReference>
<protein>
    <recommendedName>
        <fullName evidence="6 7">Small ribosomal subunit protein bS18c</fullName>
    </recommendedName>
</protein>
<feature type="compositionally biased region" description="Basic residues" evidence="9">
    <location>
        <begin position="23"/>
        <end position="52"/>
    </location>
</feature>
<keyword evidence="3 7" id="KW-0694">RNA-binding</keyword>
<dbReference type="Pfam" id="PF01084">
    <property type="entry name" value="Ribosomal_S18"/>
    <property type="match status" value="1"/>
</dbReference>
<accession>A0A1B0PU24</accession>
<keyword evidence="10" id="KW-0150">Chloroplast</keyword>
<evidence type="ECO:0000256" key="5">
    <source>
        <dbReference type="ARBA" id="ARBA00023274"/>
    </source>
</evidence>
<proteinExistence type="inferred from homology"/>
<evidence type="ECO:0000256" key="4">
    <source>
        <dbReference type="ARBA" id="ARBA00022980"/>
    </source>
</evidence>
<organism evidence="10">
    <name type="scientific">Pelargonium tetragonum</name>
    <dbReference type="NCBI Taxonomy" id="122197"/>
    <lineage>
        <taxon>Eukaryota</taxon>
        <taxon>Viridiplantae</taxon>
        <taxon>Streptophyta</taxon>
        <taxon>Embryophyta</taxon>
        <taxon>Tracheophyta</taxon>
        <taxon>Spermatophyta</taxon>
        <taxon>Magnoliopsida</taxon>
        <taxon>eudicotyledons</taxon>
        <taxon>Gunneridae</taxon>
        <taxon>Pentapetalae</taxon>
        <taxon>rosids</taxon>
        <taxon>malvids</taxon>
        <taxon>Geraniales</taxon>
        <taxon>Geraniaceae</taxon>
        <taxon>Pelargonium</taxon>
    </lineage>
</organism>
<dbReference type="PANTHER" id="PTHR13479">
    <property type="entry name" value="30S RIBOSOMAL PROTEIN S18"/>
    <property type="match status" value="1"/>
</dbReference>
<comment type="similarity">
    <text evidence="1 7 8">Belongs to the bacterial ribosomal protein bS18 family.</text>
</comment>
<comment type="subcellular location">
    <subcellularLocation>
        <location evidence="7">Plastid</location>
        <location evidence="7">Chloroplast</location>
    </subcellularLocation>
</comment>
<keyword evidence="2 7" id="KW-0699">rRNA-binding</keyword>
<reference evidence="10" key="1">
    <citation type="submission" date="2014-09" db="EMBL/GenBank/DDBJ databases">
        <title>Plastid Genome Evolution in Pelargonium (Geraniaceae).</title>
        <authorList>
            <person name="Weng M.-L."/>
            <person name="Jansen R.K."/>
        </authorList>
    </citation>
    <scope>NUCLEOTIDE SEQUENCE</scope>
</reference>
<dbReference type="GO" id="GO:0005763">
    <property type="term" value="C:mitochondrial small ribosomal subunit"/>
    <property type="evidence" value="ECO:0007669"/>
    <property type="project" value="TreeGrafter"/>
</dbReference>
<keyword evidence="10" id="KW-0934">Plastid</keyword>
<dbReference type="EMBL" id="KM527899">
    <property type="protein sequence ID" value="AJB99939.1"/>
    <property type="molecule type" value="Genomic_DNA"/>
</dbReference>
<geneLocation type="chloroplast" evidence="10"/>
<keyword evidence="5 7" id="KW-0687">Ribonucleoprotein</keyword>
<gene>
    <name evidence="7 10" type="primary">rps18</name>
</gene>
<dbReference type="GO" id="GO:0006412">
    <property type="term" value="P:translation"/>
    <property type="evidence" value="ECO:0007669"/>
    <property type="project" value="UniProtKB-UniRule"/>
</dbReference>